<dbReference type="PROSITE" id="PS51379">
    <property type="entry name" value="4FE4S_FER_2"/>
    <property type="match status" value="2"/>
</dbReference>
<reference evidence="2 3" key="1">
    <citation type="submission" date="2017-04" db="EMBL/GenBank/DDBJ databases">
        <authorList>
            <person name="Afonso C.L."/>
            <person name="Miller P.J."/>
            <person name="Scott M.A."/>
            <person name="Spackman E."/>
            <person name="Goraichik I."/>
            <person name="Dimitrov K.M."/>
            <person name="Suarez D.L."/>
            <person name="Swayne D.E."/>
        </authorList>
    </citation>
    <scope>NUCLEOTIDE SEQUENCE [LARGE SCALE GENOMIC DNA]</scope>
    <source>
        <strain evidence="2 3">DSM 13146</strain>
    </source>
</reference>
<name>A0A1W1XUY1_9BACT</name>
<feature type="domain" description="4Fe-4S ferredoxin-type" evidence="1">
    <location>
        <begin position="36"/>
        <end position="65"/>
    </location>
</feature>
<dbReference type="PANTHER" id="PTHR42895">
    <property type="entry name" value="IRON-SULFUR CLUSTER-BINDING PROTEIN-RELATED"/>
    <property type="match status" value="1"/>
</dbReference>
<organism evidence="2 3">
    <name type="scientific">Desulfacinum hydrothermale DSM 13146</name>
    <dbReference type="NCBI Taxonomy" id="1121390"/>
    <lineage>
        <taxon>Bacteria</taxon>
        <taxon>Pseudomonadati</taxon>
        <taxon>Thermodesulfobacteriota</taxon>
        <taxon>Syntrophobacteria</taxon>
        <taxon>Syntrophobacterales</taxon>
        <taxon>Syntrophobacteraceae</taxon>
        <taxon>Desulfacinum</taxon>
    </lineage>
</organism>
<keyword evidence="3" id="KW-1185">Reference proteome</keyword>
<dbReference type="InterPro" id="IPR052911">
    <property type="entry name" value="Corrinoid_activation_enz"/>
</dbReference>
<dbReference type="Pfam" id="PF12837">
    <property type="entry name" value="Fer4_6"/>
    <property type="match status" value="1"/>
</dbReference>
<protein>
    <submittedName>
        <fullName evidence="2">4Fe-4S binding domain-containing protein</fullName>
    </submittedName>
</protein>
<proteinExistence type="predicted"/>
<dbReference type="STRING" id="1121390.SAMN02746041_03065"/>
<accession>A0A1W1XUY1</accession>
<dbReference type="InterPro" id="IPR017896">
    <property type="entry name" value="4Fe4S_Fe-S-bd"/>
</dbReference>
<dbReference type="Gene3D" id="3.30.70.20">
    <property type="match status" value="1"/>
</dbReference>
<evidence type="ECO:0000313" key="3">
    <source>
        <dbReference type="Proteomes" id="UP000192783"/>
    </source>
</evidence>
<gene>
    <name evidence="2" type="ORF">SAMN02746041_03065</name>
</gene>
<feature type="domain" description="4Fe-4S ferredoxin-type" evidence="1">
    <location>
        <begin position="6"/>
        <end position="35"/>
    </location>
</feature>
<dbReference type="OrthoDB" id="9795268at2"/>
<dbReference type="Proteomes" id="UP000192783">
    <property type="component" value="Unassembled WGS sequence"/>
</dbReference>
<evidence type="ECO:0000313" key="2">
    <source>
        <dbReference type="EMBL" id="SMC27790.1"/>
    </source>
</evidence>
<dbReference type="EMBL" id="FWXF01000024">
    <property type="protein sequence ID" value="SMC27790.1"/>
    <property type="molecule type" value="Genomic_DNA"/>
</dbReference>
<sequence>MKAIRKIIQIDEERCDGCGQCVLACAEGAIEIIDGKAKLVSEVYCDGLGACIGECPQDALHIIEREAEEFDPEAVEAFLESRKQDSGTSPVVSFPQASGCPSTQVHVFSRPDAPAAQAPQGKAASALSHWPVQIRLVPPNAPFLNNAHLLVAGDCVPVAYPSFHQEFLQGRTAMIGCPKFDNPKEYVDKFAEIFERNRLQSVTVVSMEVPCCSALLNIVVKAMEKAQARIPLEEVVVSTRGDILERRTVAA</sequence>
<dbReference type="SUPFAM" id="SSF54862">
    <property type="entry name" value="4Fe-4S ferredoxins"/>
    <property type="match status" value="1"/>
</dbReference>
<evidence type="ECO:0000259" key="1">
    <source>
        <dbReference type="PROSITE" id="PS51379"/>
    </source>
</evidence>
<dbReference type="AlphaFoldDB" id="A0A1W1XUY1"/>
<dbReference type="PANTHER" id="PTHR42895:SF1">
    <property type="entry name" value="IRON-SULFUR CLUSTER PROTEIN"/>
    <property type="match status" value="1"/>
</dbReference>